<gene>
    <name evidence="1" type="ORF">GCM10009117_06770</name>
</gene>
<dbReference type="EMBL" id="BAAAFG010000002">
    <property type="protein sequence ID" value="GAA0871531.1"/>
    <property type="molecule type" value="Genomic_DNA"/>
</dbReference>
<keyword evidence="2" id="KW-1185">Reference proteome</keyword>
<evidence type="ECO:0000313" key="2">
    <source>
        <dbReference type="Proteomes" id="UP001500507"/>
    </source>
</evidence>
<comment type="caution">
    <text evidence="1">The sequence shown here is derived from an EMBL/GenBank/DDBJ whole genome shotgun (WGS) entry which is preliminary data.</text>
</comment>
<organism evidence="1 2">
    <name type="scientific">Gangjinia marincola</name>
    <dbReference type="NCBI Taxonomy" id="578463"/>
    <lineage>
        <taxon>Bacteria</taxon>
        <taxon>Pseudomonadati</taxon>
        <taxon>Bacteroidota</taxon>
        <taxon>Flavobacteriia</taxon>
        <taxon>Flavobacteriales</taxon>
        <taxon>Flavobacteriaceae</taxon>
        <taxon>Gangjinia</taxon>
    </lineage>
</organism>
<dbReference type="RefSeq" id="WP_343763853.1">
    <property type="nucleotide sequence ID" value="NZ_BAAAFG010000002.1"/>
</dbReference>
<protein>
    <recommendedName>
        <fullName evidence="3">DUF2490 domain-containing protein</fullName>
    </recommendedName>
</protein>
<dbReference type="Pfam" id="PF10677">
    <property type="entry name" value="DUF2490"/>
    <property type="match status" value="1"/>
</dbReference>
<sequence length="222" mass="26017">MILSYSKSTILIFVLLSTGIYAQVADQILVEPGMNLAWPSKGRWSFNTAIENRTEVEENKEALHVQLAHFTSYEVGFYGKVALGIMYRELFDKDRPEELRITEQYSYGKRYNQLRLVHRARVEQRIRENDITHRLRYQFSADLPLEGLELDAREFYIAGSLESLLSLNRSNSPEIDQRFSVTLGNRILSNLKVQLTTQYRFENYAQETFTRLFFSLGTFYKL</sequence>
<reference evidence="2" key="1">
    <citation type="journal article" date="2019" name="Int. J. Syst. Evol. Microbiol.">
        <title>The Global Catalogue of Microorganisms (GCM) 10K type strain sequencing project: providing services to taxonomists for standard genome sequencing and annotation.</title>
        <authorList>
            <consortium name="The Broad Institute Genomics Platform"/>
            <consortium name="The Broad Institute Genome Sequencing Center for Infectious Disease"/>
            <person name="Wu L."/>
            <person name="Ma J."/>
        </authorList>
    </citation>
    <scope>NUCLEOTIDE SEQUENCE [LARGE SCALE GENOMIC DNA]</scope>
    <source>
        <strain evidence="2">JCM 16082</strain>
    </source>
</reference>
<evidence type="ECO:0008006" key="3">
    <source>
        <dbReference type="Google" id="ProtNLM"/>
    </source>
</evidence>
<proteinExistence type="predicted"/>
<name>A0ABP3XQL7_9FLAO</name>
<evidence type="ECO:0000313" key="1">
    <source>
        <dbReference type="EMBL" id="GAA0871531.1"/>
    </source>
</evidence>
<dbReference type="InterPro" id="IPR019619">
    <property type="entry name" value="DUF2490"/>
</dbReference>
<accession>A0ABP3XQL7</accession>
<dbReference type="Proteomes" id="UP001500507">
    <property type="component" value="Unassembled WGS sequence"/>
</dbReference>